<gene>
    <name evidence="1" type="ORF">E0E04_05540</name>
</gene>
<reference evidence="1 2" key="1">
    <citation type="submission" date="2019-03" db="EMBL/GenBank/DDBJ databases">
        <authorList>
            <person name="Fan P."/>
        </authorList>
    </citation>
    <scope>NUCLEOTIDE SEQUENCE [LARGE SCALE GENOMIC DNA]</scope>
    <source>
        <strain evidence="1 2">KCJ4950</strain>
    </source>
</reference>
<evidence type="ECO:0000313" key="1">
    <source>
        <dbReference type="EMBL" id="TDE72504.1"/>
    </source>
</evidence>
<dbReference type="EMBL" id="SJWY01000108">
    <property type="protein sequence ID" value="TDE72504.1"/>
    <property type="molecule type" value="Genomic_DNA"/>
</dbReference>
<dbReference type="AlphaFoldDB" id="A0A4R5G4J2"/>
<dbReference type="Proteomes" id="UP000295231">
    <property type="component" value="Unassembled WGS sequence"/>
</dbReference>
<accession>A0A4R5G4J2</accession>
<organism evidence="1 2">
    <name type="scientific">Streptococcus vicugnae</name>
    <dbReference type="NCBI Taxonomy" id="2740579"/>
    <lineage>
        <taxon>Bacteria</taxon>
        <taxon>Bacillati</taxon>
        <taxon>Bacillota</taxon>
        <taxon>Bacilli</taxon>
        <taxon>Lactobacillales</taxon>
        <taxon>Streptococcaceae</taxon>
        <taxon>Streptococcus</taxon>
    </lineage>
</organism>
<name>A0A4R5G4J2_9STRE</name>
<evidence type="ECO:0000313" key="2">
    <source>
        <dbReference type="Proteomes" id="UP000295231"/>
    </source>
</evidence>
<proteinExistence type="predicted"/>
<sequence length="149" mass="17612">MARTKGIYRFLDTRTNETFEGTQDEYAEHLGLKPVTIKARIYQKRVLAKRVGEIKIKQKPIVKEYMNVLTKQSFKGTRKEACEFFNIKDWKLSKMQKEGEIISRFPVDVNDVGKTKKSVEMSEEEKRIEKIRRKTYREQCLLRALCMGL</sequence>
<protein>
    <submittedName>
        <fullName evidence="1">Uncharacterized protein</fullName>
    </submittedName>
</protein>
<comment type="caution">
    <text evidence="1">The sequence shown here is derived from an EMBL/GenBank/DDBJ whole genome shotgun (WGS) entry which is preliminary data.</text>
</comment>
<dbReference type="RefSeq" id="WP_132869574.1">
    <property type="nucleotide sequence ID" value="NZ_SJWY01000108.1"/>
</dbReference>
<keyword evidence="2" id="KW-1185">Reference proteome</keyword>